<evidence type="ECO:0000256" key="5">
    <source>
        <dbReference type="SAM" id="SignalP"/>
    </source>
</evidence>
<evidence type="ECO:0000256" key="1">
    <source>
        <dbReference type="ARBA" id="ARBA00004167"/>
    </source>
</evidence>
<dbReference type="KEGG" id="nci:NCTC10296_01455"/>
<evidence type="ECO:0000256" key="2">
    <source>
        <dbReference type="ARBA" id="ARBA00022692"/>
    </source>
</evidence>
<dbReference type="Pfam" id="PF03544">
    <property type="entry name" value="TonB_C"/>
    <property type="match status" value="1"/>
</dbReference>
<dbReference type="NCBIfam" id="TIGR01352">
    <property type="entry name" value="tonB_Cterm"/>
    <property type="match status" value="1"/>
</dbReference>
<accession>A0A1X3D023</accession>
<dbReference type="STRING" id="493.BWD07_01430"/>
<dbReference type="InterPro" id="IPR006260">
    <property type="entry name" value="TonB/TolA_C"/>
</dbReference>
<comment type="subcellular location">
    <subcellularLocation>
        <location evidence="1">Membrane</location>
        <topology evidence="1">Single-pass membrane protein</topology>
    </subcellularLocation>
</comment>
<evidence type="ECO:0000256" key="3">
    <source>
        <dbReference type="ARBA" id="ARBA00022989"/>
    </source>
</evidence>
<dbReference type="AlphaFoldDB" id="A0A1X3D023"/>
<reference evidence="7 8" key="1">
    <citation type="submission" date="2018-12" db="EMBL/GenBank/DDBJ databases">
        <authorList>
            <consortium name="Pathogen Informatics"/>
        </authorList>
    </citation>
    <scope>NUCLEOTIDE SEQUENCE [LARGE SCALE GENOMIC DNA]</scope>
    <source>
        <strain evidence="7 8">NCTC10296</strain>
    </source>
</reference>
<feature type="domain" description="TonB C-terminal" evidence="6">
    <location>
        <begin position="14"/>
        <end position="103"/>
    </location>
</feature>
<keyword evidence="8" id="KW-1185">Reference proteome</keyword>
<protein>
    <submittedName>
        <fullName evidence="7">TonB family C-terminal domain</fullName>
    </submittedName>
</protein>
<sequence length="103" mass="11410">MKKALFTLLTGFMLFGTAQAAVSDVKFYEKASQAKSPIKGKLALRLTIKADGYTENIKVARSSGSKKIDEAAVEWMSRQQLRPVSQNGEARAFSTIKEIKYGY</sequence>
<dbReference type="SUPFAM" id="SSF74653">
    <property type="entry name" value="TolA/TonB C-terminal domain"/>
    <property type="match status" value="1"/>
</dbReference>
<keyword evidence="5" id="KW-0732">Signal</keyword>
<feature type="signal peptide" evidence="5">
    <location>
        <begin position="1"/>
        <end position="20"/>
    </location>
</feature>
<feature type="chain" id="PRO_5030037552" evidence="5">
    <location>
        <begin position="21"/>
        <end position="103"/>
    </location>
</feature>
<evidence type="ECO:0000256" key="4">
    <source>
        <dbReference type="ARBA" id="ARBA00023136"/>
    </source>
</evidence>
<dbReference type="EMBL" id="LR134313">
    <property type="protein sequence ID" value="VEF01776.1"/>
    <property type="molecule type" value="Genomic_DNA"/>
</dbReference>
<keyword evidence="3" id="KW-1133">Transmembrane helix</keyword>
<dbReference type="Gene3D" id="3.30.1150.10">
    <property type="match status" value="1"/>
</dbReference>
<dbReference type="GO" id="GO:0055085">
    <property type="term" value="P:transmembrane transport"/>
    <property type="evidence" value="ECO:0007669"/>
    <property type="project" value="InterPro"/>
</dbReference>
<dbReference type="PROSITE" id="PS52015">
    <property type="entry name" value="TONB_CTD"/>
    <property type="match status" value="1"/>
</dbReference>
<organism evidence="7 8">
    <name type="scientific">Neisseria canis</name>
    <dbReference type="NCBI Taxonomy" id="493"/>
    <lineage>
        <taxon>Bacteria</taxon>
        <taxon>Pseudomonadati</taxon>
        <taxon>Pseudomonadota</taxon>
        <taxon>Betaproteobacteria</taxon>
        <taxon>Neisseriales</taxon>
        <taxon>Neisseriaceae</taxon>
        <taxon>Neisseria</taxon>
    </lineage>
</organism>
<dbReference type="Proteomes" id="UP000279284">
    <property type="component" value="Chromosome"/>
</dbReference>
<keyword evidence="2" id="KW-0812">Transmembrane</keyword>
<evidence type="ECO:0000313" key="7">
    <source>
        <dbReference type="EMBL" id="VEF01776.1"/>
    </source>
</evidence>
<dbReference type="InterPro" id="IPR037682">
    <property type="entry name" value="TonB_C"/>
</dbReference>
<dbReference type="OrthoDB" id="8604374at2"/>
<name>A0A1X3D023_9NEIS</name>
<dbReference type="RefSeq" id="WP_085415593.1">
    <property type="nucleotide sequence ID" value="NZ_CAUJPY010000001.1"/>
</dbReference>
<dbReference type="GO" id="GO:0016020">
    <property type="term" value="C:membrane"/>
    <property type="evidence" value="ECO:0007669"/>
    <property type="project" value="UniProtKB-SubCell"/>
</dbReference>
<gene>
    <name evidence="7" type="ORF">NCTC10296_01455</name>
</gene>
<evidence type="ECO:0000313" key="8">
    <source>
        <dbReference type="Proteomes" id="UP000279284"/>
    </source>
</evidence>
<proteinExistence type="predicted"/>
<evidence type="ECO:0000259" key="6">
    <source>
        <dbReference type="PROSITE" id="PS52015"/>
    </source>
</evidence>
<keyword evidence="4" id="KW-0472">Membrane</keyword>